<evidence type="ECO:0000256" key="8">
    <source>
        <dbReference type="PROSITE-ProRule" id="PRU00277"/>
    </source>
</evidence>
<protein>
    <recommendedName>
        <fullName evidence="9">Peptidyl-prolyl cis-trans isomerase</fullName>
        <ecNumber evidence="9">5.2.1.8</ecNumber>
    </recommendedName>
</protein>
<feature type="domain" description="PPIase FKBP-type" evidence="10">
    <location>
        <begin position="7"/>
        <end position="87"/>
    </location>
</feature>
<dbReference type="Pfam" id="PF00254">
    <property type="entry name" value="FKBP_C"/>
    <property type="match status" value="1"/>
</dbReference>
<dbReference type="PROSITE" id="PS50059">
    <property type="entry name" value="FKBP_PPIASE"/>
    <property type="match status" value="1"/>
</dbReference>
<accession>A0ABT5XAS8</accession>
<dbReference type="Gene3D" id="3.10.50.40">
    <property type="match status" value="1"/>
</dbReference>
<evidence type="ECO:0000313" key="12">
    <source>
        <dbReference type="Proteomes" id="UP001220010"/>
    </source>
</evidence>
<dbReference type="EC" id="5.2.1.8" evidence="9"/>
<evidence type="ECO:0000256" key="4">
    <source>
        <dbReference type="ARBA" id="ARBA00022490"/>
    </source>
</evidence>
<dbReference type="GO" id="GO:0016853">
    <property type="term" value="F:isomerase activity"/>
    <property type="evidence" value="ECO:0007669"/>
    <property type="project" value="UniProtKB-KW"/>
</dbReference>
<keyword evidence="5 8" id="KW-0697">Rotamase</keyword>
<evidence type="ECO:0000259" key="10">
    <source>
        <dbReference type="PROSITE" id="PS50059"/>
    </source>
</evidence>
<gene>
    <name evidence="11" type="ORF">P0O15_11320</name>
</gene>
<proteinExistence type="inferred from homology"/>
<dbReference type="InterPro" id="IPR046357">
    <property type="entry name" value="PPIase_dom_sf"/>
</dbReference>
<dbReference type="PANTHER" id="PTHR47861:SF3">
    <property type="entry name" value="FKBP-TYPE PEPTIDYL-PROLYL CIS-TRANS ISOMERASE SLYD"/>
    <property type="match status" value="1"/>
</dbReference>
<dbReference type="RefSeq" id="WP_316967474.1">
    <property type="nucleotide sequence ID" value="NZ_JARFPK010000060.1"/>
</dbReference>
<keyword evidence="4" id="KW-0963">Cytoplasm</keyword>
<organism evidence="11 12">
    <name type="scientific">Candidatus Methanocrinis natronophilus</name>
    <dbReference type="NCBI Taxonomy" id="3033396"/>
    <lineage>
        <taxon>Archaea</taxon>
        <taxon>Methanobacteriati</taxon>
        <taxon>Methanobacteriota</taxon>
        <taxon>Stenosarchaea group</taxon>
        <taxon>Methanomicrobia</taxon>
        <taxon>Methanotrichales</taxon>
        <taxon>Methanotrichaceae</taxon>
        <taxon>Methanocrinis</taxon>
    </lineage>
</organism>
<name>A0ABT5XAS8_9EURY</name>
<dbReference type="Proteomes" id="UP001220010">
    <property type="component" value="Unassembled WGS sequence"/>
</dbReference>
<comment type="similarity">
    <text evidence="3 9">Belongs to the FKBP-type PPIase family.</text>
</comment>
<sequence length="147" mass="15927">MEVAKADDVVKVHYTGMLEDGTVFDSSMEREPLQFTLGKSMVIPGFEAAAFGMAAGEKKTVTVPAEEAYGPRHEEMVMEVSRSNMPPEIEPEVGQILQIGQSQDQMLQVVVAEVTEESVVLDANHPLAGMTLVFKIEMVEVVGAESA</sequence>
<comment type="catalytic activity">
    <reaction evidence="1 8 9">
        <text>[protein]-peptidylproline (omega=180) = [protein]-peptidylproline (omega=0)</text>
        <dbReference type="Rhea" id="RHEA:16237"/>
        <dbReference type="Rhea" id="RHEA-COMP:10747"/>
        <dbReference type="Rhea" id="RHEA-COMP:10748"/>
        <dbReference type="ChEBI" id="CHEBI:83833"/>
        <dbReference type="ChEBI" id="CHEBI:83834"/>
        <dbReference type="EC" id="5.2.1.8"/>
    </reaction>
</comment>
<evidence type="ECO:0000256" key="3">
    <source>
        <dbReference type="ARBA" id="ARBA00006577"/>
    </source>
</evidence>
<comment type="subcellular location">
    <subcellularLocation>
        <location evidence="2">Cytoplasm</location>
    </subcellularLocation>
</comment>
<dbReference type="EMBL" id="JARFPK010000060">
    <property type="protein sequence ID" value="MDF0591748.1"/>
    <property type="molecule type" value="Genomic_DNA"/>
</dbReference>
<keyword evidence="6" id="KW-0143">Chaperone</keyword>
<evidence type="ECO:0000313" key="11">
    <source>
        <dbReference type="EMBL" id="MDF0591748.1"/>
    </source>
</evidence>
<dbReference type="SUPFAM" id="SSF54534">
    <property type="entry name" value="FKBP-like"/>
    <property type="match status" value="1"/>
</dbReference>
<keyword evidence="12" id="KW-1185">Reference proteome</keyword>
<dbReference type="InterPro" id="IPR001179">
    <property type="entry name" value="PPIase_FKBP_dom"/>
</dbReference>
<evidence type="ECO:0000256" key="2">
    <source>
        <dbReference type="ARBA" id="ARBA00004496"/>
    </source>
</evidence>
<evidence type="ECO:0000256" key="7">
    <source>
        <dbReference type="ARBA" id="ARBA00023235"/>
    </source>
</evidence>
<evidence type="ECO:0000256" key="5">
    <source>
        <dbReference type="ARBA" id="ARBA00023110"/>
    </source>
</evidence>
<dbReference type="PANTHER" id="PTHR47861">
    <property type="entry name" value="FKBP-TYPE PEPTIDYL-PROLYL CIS-TRANS ISOMERASE SLYD"/>
    <property type="match status" value="1"/>
</dbReference>
<keyword evidence="7 8" id="KW-0413">Isomerase</keyword>
<evidence type="ECO:0000256" key="6">
    <source>
        <dbReference type="ARBA" id="ARBA00023186"/>
    </source>
</evidence>
<reference evidence="11 12" key="1">
    <citation type="submission" date="2023-03" db="EMBL/GenBank/DDBJ databases">
        <title>WGS of Methanotrichaceae archaeon Mx.</title>
        <authorList>
            <person name="Sorokin D.Y."/>
            <person name="Merkel A.Y."/>
        </authorList>
    </citation>
    <scope>NUCLEOTIDE SEQUENCE [LARGE SCALE GENOMIC DNA]</scope>
    <source>
        <strain evidence="11 12">Mx</strain>
    </source>
</reference>
<evidence type="ECO:0000256" key="1">
    <source>
        <dbReference type="ARBA" id="ARBA00000971"/>
    </source>
</evidence>
<evidence type="ECO:0000256" key="9">
    <source>
        <dbReference type="RuleBase" id="RU003915"/>
    </source>
</evidence>
<comment type="caution">
    <text evidence="11">The sequence shown here is derived from an EMBL/GenBank/DDBJ whole genome shotgun (WGS) entry which is preliminary data.</text>
</comment>